<proteinExistence type="predicted"/>
<feature type="compositionally biased region" description="Basic and acidic residues" evidence="1">
    <location>
        <begin position="85"/>
        <end position="116"/>
    </location>
</feature>
<evidence type="ECO:0000313" key="2">
    <source>
        <dbReference type="EMBL" id="KGL72662.1"/>
    </source>
</evidence>
<dbReference type="Proteomes" id="UP000053641">
    <property type="component" value="Unassembled WGS sequence"/>
</dbReference>
<accession>A0A099YTF4</accession>
<feature type="non-terminal residue" evidence="2">
    <location>
        <position position="1"/>
    </location>
</feature>
<keyword evidence="3" id="KW-1185">Reference proteome</keyword>
<organism evidence="2 3">
    <name type="scientific">Tinamus guttatus</name>
    <name type="common">White-throated tinamou</name>
    <dbReference type="NCBI Taxonomy" id="94827"/>
    <lineage>
        <taxon>Eukaryota</taxon>
        <taxon>Metazoa</taxon>
        <taxon>Chordata</taxon>
        <taxon>Craniata</taxon>
        <taxon>Vertebrata</taxon>
        <taxon>Euteleostomi</taxon>
        <taxon>Archelosauria</taxon>
        <taxon>Archosauria</taxon>
        <taxon>Dinosauria</taxon>
        <taxon>Saurischia</taxon>
        <taxon>Theropoda</taxon>
        <taxon>Coelurosauria</taxon>
        <taxon>Aves</taxon>
        <taxon>Palaeognathae</taxon>
        <taxon>Tinamiformes</taxon>
        <taxon>Tinamidae</taxon>
        <taxon>Tinamus</taxon>
    </lineage>
</organism>
<feature type="compositionally biased region" description="Polar residues" evidence="1">
    <location>
        <begin position="40"/>
        <end position="54"/>
    </location>
</feature>
<evidence type="ECO:0000313" key="3">
    <source>
        <dbReference type="Proteomes" id="UP000053641"/>
    </source>
</evidence>
<evidence type="ECO:0000256" key="1">
    <source>
        <dbReference type="SAM" id="MobiDB-lite"/>
    </source>
</evidence>
<sequence length="125" mass="13773">PAAKDTRASEPKTVQADGKHQHSGKDLSHSPSKPVKPKKNTPTGEKQHTASESLTKPDANVVKEKNKDLHSSIGQSPSLKSLVKPQEKKSTAEKKQLTLPPDENKMYKARNLEKKSGSHKSKKYQ</sequence>
<feature type="non-terminal residue" evidence="2">
    <location>
        <position position="125"/>
    </location>
</feature>
<reference evidence="2 3" key="1">
    <citation type="submission" date="2014-06" db="EMBL/GenBank/DDBJ databases">
        <title>Genome evolution of avian class.</title>
        <authorList>
            <person name="Zhang G."/>
            <person name="Li C."/>
        </authorList>
    </citation>
    <scope>NUCLEOTIDE SEQUENCE [LARGE SCALE GENOMIC DNA]</scope>
    <source>
        <strain evidence="2">BGI_N309</strain>
    </source>
</reference>
<dbReference type="AlphaFoldDB" id="A0A099YTF4"/>
<protein>
    <submittedName>
        <fullName evidence="2">Uncharacterized protein</fullName>
    </submittedName>
</protein>
<gene>
    <name evidence="2" type="ORF">N309_06248</name>
</gene>
<dbReference type="STRING" id="94827.A0A099YTF4"/>
<feature type="compositionally biased region" description="Basic and acidic residues" evidence="1">
    <location>
        <begin position="17"/>
        <end position="28"/>
    </location>
</feature>
<name>A0A099YTF4_TINGU</name>
<feature type="region of interest" description="Disordered" evidence="1">
    <location>
        <begin position="1"/>
        <end position="125"/>
    </location>
</feature>
<dbReference type="EMBL" id="KL885179">
    <property type="protein sequence ID" value="KGL72662.1"/>
    <property type="molecule type" value="Genomic_DNA"/>
</dbReference>
<feature type="compositionally biased region" description="Basic and acidic residues" evidence="1">
    <location>
        <begin position="1"/>
        <end position="10"/>
    </location>
</feature>
<feature type="compositionally biased region" description="Basic and acidic residues" evidence="1">
    <location>
        <begin position="61"/>
        <end position="70"/>
    </location>
</feature>